<sequence>MGSAKTQELPITKQFFAELILEMTSERHAGYTLAVQTRQFFEMHCD</sequence>
<name>A0AAD2ZV38_PSEPU</name>
<comment type="caution">
    <text evidence="1">The sequence shown here is derived from an EMBL/GenBank/DDBJ whole genome shotgun (WGS) entry which is preliminary data.</text>
</comment>
<accession>A0AAD2ZV38</accession>
<proteinExistence type="predicted"/>
<protein>
    <submittedName>
        <fullName evidence="1">Uncharacterized protein</fullName>
    </submittedName>
</protein>
<organism evidence="1 2">
    <name type="scientific">Pseudomonas putida TRO1</name>
    <dbReference type="NCBI Taxonomy" id="1227924"/>
    <lineage>
        <taxon>Bacteria</taxon>
        <taxon>Pseudomonadati</taxon>
        <taxon>Pseudomonadota</taxon>
        <taxon>Gammaproteobacteria</taxon>
        <taxon>Pseudomonadales</taxon>
        <taxon>Pseudomonadaceae</taxon>
        <taxon>Pseudomonas</taxon>
    </lineage>
</organism>
<reference evidence="1 2" key="1">
    <citation type="submission" date="2013-02" db="EMBL/GenBank/DDBJ databases">
        <title>Insights into the proteome of triclosan-resistant Pseudomonas putida TRO1, isolated from activated sludge.</title>
        <authorList>
            <person name="Lolas I.B."/>
            <person name="Almeida B."/>
            <person name="Starnawski P.M."/>
            <person name="Soenderkaer M."/>
            <person name="Nielsen K.L."/>
            <person name="Nielsen J.L."/>
        </authorList>
    </citation>
    <scope>NUCLEOTIDE SEQUENCE [LARGE SCALE GENOMIC DNA]</scope>
    <source>
        <strain evidence="1 2">TRO1</strain>
    </source>
</reference>
<dbReference type="AlphaFoldDB" id="A0AAD2ZV38"/>
<dbReference type="Proteomes" id="UP000013237">
    <property type="component" value="Unassembled WGS sequence"/>
</dbReference>
<gene>
    <name evidence="1" type="ORF">C206_21579</name>
</gene>
<evidence type="ECO:0000313" key="1">
    <source>
        <dbReference type="EMBL" id="ENY75588.1"/>
    </source>
</evidence>
<dbReference type="EMBL" id="APBQ01000128">
    <property type="protein sequence ID" value="ENY75588.1"/>
    <property type="molecule type" value="Genomic_DNA"/>
</dbReference>
<evidence type="ECO:0000313" key="2">
    <source>
        <dbReference type="Proteomes" id="UP000013237"/>
    </source>
</evidence>